<dbReference type="GO" id="GO:0008745">
    <property type="term" value="F:N-acetylmuramoyl-L-alanine amidase activity"/>
    <property type="evidence" value="ECO:0007669"/>
    <property type="project" value="InterPro"/>
</dbReference>
<organism evidence="4 5">
    <name type="scientific">Saccharothrix ecbatanensis</name>
    <dbReference type="NCBI Taxonomy" id="1105145"/>
    <lineage>
        <taxon>Bacteria</taxon>
        <taxon>Bacillati</taxon>
        <taxon>Actinomycetota</taxon>
        <taxon>Actinomycetes</taxon>
        <taxon>Pseudonocardiales</taxon>
        <taxon>Pseudonocardiaceae</taxon>
        <taxon>Saccharothrix</taxon>
    </lineage>
</organism>
<protein>
    <recommendedName>
        <fullName evidence="6">N-acetylmuramoyl-L-alanine amidase</fullName>
    </recommendedName>
</protein>
<dbReference type="Pfam" id="PF01510">
    <property type="entry name" value="Amidase_2"/>
    <property type="match status" value="1"/>
</dbReference>
<dbReference type="Gene3D" id="3.40.80.10">
    <property type="entry name" value="Peptidoglycan recognition protein-like"/>
    <property type="match status" value="1"/>
</dbReference>
<feature type="domain" description="N-acetylmuramoyl-L-alanine amidase" evidence="2">
    <location>
        <begin position="40"/>
        <end position="189"/>
    </location>
</feature>
<dbReference type="EMBL" id="JACHMO010000001">
    <property type="protein sequence ID" value="MBB5801770.1"/>
    <property type="molecule type" value="Genomic_DNA"/>
</dbReference>
<dbReference type="GO" id="GO:0009253">
    <property type="term" value="P:peptidoglycan catabolic process"/>
    <property type="evidence" value="ECO:0007669"/>
    <property type="project" value="InterPro"/>
</dbReference>
<evidence type="ECO:0008006" key="6">
    <source>
        <dbReference type="Google" id="ProtNLM"/>
    </source>
</evidence>
<dbReference type="SUPFAM" id="SSF55846">
    <property type="entry name" value="N-acetylmuramoyl-L-alanine amidase-like"/>
    <property type="match status" value="1"/>
</dbReference>
<comment type="similarity">
    <text evidence="1">Belongs to the N-acetylmuramoyl-L-alanine amidase 2 family.</text>
</comment>
<proteinExistence type="inferred from homology"/>
<accession>A0A7W9HGG1</accession>
<evidence type="ECO:0000313" key="5">
    <source>
        <dbReference type="Proteomes" id="UP000552097"/>
    </source>
</evidence>
<evidence type="ECO:0000259" key="3">
    <source>
        <dbReference type="SMART" id="SM00701"/>
    </source>
</evidence>
<evidence type="ECO:0000259" key="2">
    <source>
        <dbReference type="SMART" id="SM00644"/>
    </source>
</evidence>
<dbReference type="AlphaFoldDB" id="A0A7W9HGG1"/>
<dbReference type="InterPro" id="IPR036505">
    <property type="entry name" value="Amidase/PGRP_sf"/>
</dbReference>
<dbReference type="SMART" id="SM00701">
    <property type="entry name" value="PGRP"/>
    <property type="match status" value="1"/>
</dbReference>
<feature type="domain" description="Peptidoglycan recognition protein family" evidence="3">
    <location>
        <begin position="28"/>
        <end position="174"/>
    </location>
</feature>
<dbReference type="CDD" id="cd06583">
    <property type="entry name" value="PGRP"/>
    <property type="match status" value="1"/>
</dbReference>
<dbReference type="InterPro" id="IPR006619">
    <property type="entry name" value="PGRP_domain_met/bac"/>
</dbReference>
<dbReference type="InterPro" id="IPR002502">
    <property type="entry name" value="Amidase_domain"/>
</dbReference>
<dbReference type="InterPro" id="IPR015510">
    <property type="entry name" value="PGRP"/>
</dbReference>
<sequence>MVSRRAVLLGVGAVVGLGAVTLPSSVRRHVEPCSEWGARPPVEQPLSLGHKPERILIHHTATDNATDLSRGHAHRLARFFQELHMDRNDWGDTGQHFTITRGGVLLEGRHGSLDALLAGDRMVEGAHAFGQNRNSIGIENEGTYVDQEPPAVQWDALVWLCAVICRQYGIPSTEIHGHRDFWDGTVCPGDAFHALLPRLRAEVALA</sequence>
<dbReference type="PANTHER" id="PTHR11022:SF41">
    <property type="entry name" value="PEPTIDOGLYCAN-RECOGNITION PROTEIN LC-RELATED"/>
    <property type="match status" value="1"/>
</dbReference>
<gene>
    <name evidence="4" type="ORF">F4560_001538</name>
</gene>
<evidence type="ECO:0000313" key="4">
    <source>
        <dbReference type="EMBL" id="MBB5801770.1"/>
    </source>
</evidence>
<comment type="caution">
    <text evidence="4">The sequence shown here is derived from an EMBL/GenBank/DDBJ whole genome shotgun (WGS) entry which is preliminary data.</text>
</comment>
<name>A0A7W9HGG1_9PSEU</name>
<reference evidence="4 5" key="1">
    <citation type="submission" date="2020-08" db="EMBL/GenBank/DDBJ databases">
        <title>Sequencing the genomes of 1000 actinobacteria strains.</title>
        <authorList>
            <person name="Klenk H.-P."/>
        </authorList>
    </citation>
    <scope>NUCLEOTIDE SEQUENCE [LARGE SCALE GENOMIC DNA]</scope>
    <source>
        <strain evidence="4 5">DSM 45486</strain>
    </source>
</reference>
<dbReference type="PANTHER" id="PTHR11022">
    <property type="entry name" value="PEPTIDOGLYCAN RECOGNITION PROTEIN"/>
    <property type="match status" value="1"/>
</dbReference>
<dbReference type="SMART" id="SM00644">
    <property type="entry name" value="Ami_2"/>
    <property type="match status" value="1"/>
</dbReference>
<dbReference type="RefSeq" id="WP_312868751.1">
    <property type="nucleotide sequence ID" value="NZ_JACHMO010000001.1"/>
</dbReference>
<keyword evidence="5" id="KW-1185">Reference proteome</keyword>
<dbReference type="GO" id="GO:0008270">
    <property type="term" value="F:zinc ion binding"/>
    <property type="evidence" value="ECO:0007669"/>
    <property type="project" value="InterPro"/>
</dbReference>
<evidence type="ECO:0000256" key="1">
    <source>
        <dbReference type="ARBA" id="ARBA00007553"/>
    </source>
</evidence>
<dbReference type="Proteomes" id="UP000552097">
    <property type="component" value="Unassembled WGS sequence"/>
</dbReference>